<feature type="region of interest" description="Disordered" evidence="10">
    <location>
        <begin position="586"/>
        <end position="631"/>
    </location>
</feature>
<evidence type="ECO:0000313" key="14">
    <source>
        <dbReference type="Proteomes" id="UP000469558"/>
    </source>
</evidence>
<proteinExistence type="predicted"/>
<sequence length="631" mass="71308">MASNDGKKLTVFGLGLREHHSLRMQQVLRGFQRLPENPGDRTALFMALFSLAKDLPEDKIQAIQSWLQNGGEFPSSVLPAPPAPPARAAPPAAPPNFQGHQQHFPGHQRHFHGYRGQLNRHRGHFQGRQPPRMPRYEESDEDDDEEGHEPAYNAASFDNRYGAGRALEPQPEVESTEAVPHEHMHTQNEGEEYEAEEENAEDEEDEQEEPGMNTPSHYPRQGTNMRETTTRGITRRRSVGDHEAMGRDRFTMDDWRDPLRTMQRQDGRNAQRTDNSNPEPPPQQPFMGNPAQHGSSSLFPAKDPSSTNIECGICAESYDASLFPSSSQITANCNHGHDTKVCLDCLGQHIQSALDEGLLHRLNCPFCPEIMSYEEIKKYSTPEAFARYGYLVMKDSPDVVMCLGRNCNKGQSHTDLNNPMMICSSCSFKTCVAHKLPWHEGQTCDEFDMDESQIERLERDEATAKLLAKEQSKICPNCHQGVTKQEGCDHMMCRCGNAWCFVCMASWENIMRLGETAHAVTCSYHPQRVRLRHDQVTAQQDQMTELVHGGRVSDALVQARAARNERVKKEVRPLALQAAERRAKEAEALKKEVDAQKKAADAKRKAEAREAGHFVEPPKQRPRLLPAWEER</sequence>
<dbReference type="Gene3D" id="1.20.120.1750">
    <property type="match status" value="1"/>
</dbReference>
<dbReference type="SUPFAM" id="SSF57850">
    <property type="entry name" value="RING/U-box"/>
    <property type="match status" value="3"/>
</dbReference>
<dbReference type="GO" id="GO:0008270">
    <property type="term" value="F:zinc ion binding"/>
    <property type="evidence" value="ECO:0007669"/>
    <property type="project" value="UniProtKB-KW"/>
</dbReference>
<evidence type="ECO:0000256" key="2">
    <source>
        <dbReference type="ARBA" id="ARBA00012251"/>
    </source>
</evidence>
<keyword evidence="7" id="KW-0833">Ubl conjugation pathway</keyword>
<dbReference type="GO" id="GO:0061630">
    <property type="term" value="F:ubiquitin protein ligase activity"/>
    <property type="evidence" value="ECO:0007669"/>
    <property type="project" value="UniProtKB-EC"/>
</dbReference>
<evidence type="ECO:0000256" key="1">
    <source>
        <dbReference type="ARBA" id="ARBA00001798"/>
    </source>
</evidence>
<feature type="compositionally biased region" description="Basic and acidic residues" evidence="10">
    <location>
        <begin position="586"/>
        <end position="619"/>
    </location>
</feature>
<dbReference type="InterPro" id="IPR031127">
    <property type="entry name" value="E3_UB_ligase_RBR"/>
</dbReference>
<evidence type="ECO:0000256" key="4">
    <source>
        <dbReference type="ARBA" id="ARBA00022723"/>
    </source>
</evidence>
<comment type="caution">
    <text evidence="13">The sequence shown here is derived from an EMBL/GenBank/DDBJ whole genome shotgun (WGS) entry which is preliminary data.</text>
</comment>
<evidence type="ECO:0000259" key="12">
    <source>
        <dbReference type="PROSITE" id="PS51873"/>
    </source>
</evidence>
<dbReference type="OrthoDB" id="1431934at2759"/>
<feature type="compositionally biased region" description="Pro residues" evidence="10">
    <location>
        <begin position="80"/>
        <end position="94"/>
    </location>
</feature>
<feature type="compositionally biased region" description="Basic residues" evidence="10">
    <location>
        <begin position="106"/>
        <end position="125"/>
    </location>
</feature>
<name>A0A8T9C3C0_9HELO</name>
<evidence type="ECO:0000256" key="5">
    <source>
        <dbReference type="ARBA" id="ARBA00022737"/>
    </source>
</evidence>
<dbReference type="AlphaFoldDB" id="A0A8T9C3C0"/>
<accession>A0A8T9C3C0</accession>
<dbReference type="InterPro" id="IPR002867">
    <property type="entry name" value="IBR_dom"/>
</dbReference>
<keyword evidence="8" id="KW-0862">Zinc</keyword>
<dbReference type="EC" id="2.3.2.31" evidence="2"/>
<feature type="compositionally biased region" description="Basic and acidic residues" evidence="10">
    <location>
        <begin position="179"/>
        <end position="188"/>
    </location>
</feature>
<evidence type="ECO:0000256" key="10">
    <source>
        <dbReference type="SAM" id="MobiDB-lite"/>
    </source>
</evidence>
<dbReference type="PANTHER" id="PTHR11685">
    <property type="entry name" value="RBR FAMILY RING FINGER AND IBR DOMAIN-CONTAINING"/>
    <property type="match status" value="1"/>
</dbReference>
<evidence type="ECO:0000256" key="7">
    <source>
        <dbReference type="ARBA" id="ARBA00022786"/>
    </source>
</evidence>
<feature type="domain" description="RING-type" evidence="12">
    <location>
        <begin position="307"/>
        <end position="531"/>
    </location>
</feature>
<reference evidence="13 14" key="1">
    <citation type="submission" date="2018-05" db="EMBL/GenBank/DDBJ databases">
        <title>Genome sequencing and assembly of the regulated plant pathogen Lachnellula willkommii and related sister species for the development of diagnostic species identification markers.</title>
        <authorList>
            <person name="Giroux E."/>
            <person name="Bilodeau G."/>
        </authorList>
    </citation>
    <scope>NUCLEOTIDE SEQUENCE [LARGE SCALE GENOMIC DNA]</scope>
    <source>
        <strain evidence="13 14">CBS 268.59</strain>
    </source>
</reference>
<evidence type="ECO:0000256" key="3">
    <source>
        <dbReference type="ARBA" id="ARBA00022679"/>
    </source>
</evidence>
<dbReference type="EMBL" id="QGMK01001276">
    <property type="protein sequence ID" value="TVY71309.1"/>
    <property type="molecule type" value="Genomic_DNA"/>
</dbReference>
<evidence type="ECO:0000256" key="8">
    <source>
        <dbReference type="ARBA" id="ARBA00022833"/>
    </source>
</evidence>
<evidence type="ECO:0000256" key="9">
    <source>
        <dbReference type="PROSITE-ProRule" id="PRU00175"/>
    </source>
</evidence>
<comment type="catalytic activity">
    <reaction evidence="1">
        <text>[E2 ubiquitin-conjugating enzyme]-S-ubiquitinyl-L-cysteine + [acceptor protein]-L-lysine = [E2 ubiquitin-conjugating enzyme]-L-cysteine + [acceptor protein]-N(6)-ubiquitinyl-L-lysine.</text>
        <dbReference type="EC" id="2.3.2.31"/>
    </reaction>
</comment>
<feature type="compositionally biased region" description="Polar residues" evidence="10">
    <location>
        <begin position="292"/>
        <end position="303"/>
    </location>
</feature>
<feature type="compositionally biased region" description="Basic and acidic residues" evidence="10">
    <location>
        <begin position="238"/>
        <end position="271"/>
    </location>
</feature>
<dbReference type="CDD" id="cd20335">
    <property type="entry name" value="BRcat_RBR"/>
    <property type="match status" value="1"/>
</dbReference>
<feature type="region of interest" description="Disordered" evidence="10">
    <location>
        <begin position="80"/>
        <end position="151"/>
    </location>
</feature>
<keyword evidence="3" id="KW-0808">Transferase</keyword>
<feature type="domain" description="RING-type" evidence="11">
    <location>
        <begin position="311"/>
        <end position="367"/>
    </location>
</feature>
<evidence type="ECO:0000259" key="11">
    <source>
        <dbReference type="PROSITE" id="PS50089"/>
    </source>
</evidence>
<keyword evidence="5" id="KW-0677">Repeat</keyword>
<feature type="compositionally biased region" description="Polar residues" evidence="10">
    <location>
        <begin position="213"/>
        <end position="225"/>
    </location>
</feature>
<evidence type="ECO:0000256" key="6">
    <source>
        <dbReference type="ARBA" id="ARBA00022771"/>
    </source>
</evidence>
<dbReference type="PROSITE" id="PS50089">
    <property type="entry name" value="ZF_RING_2"/>
    <property type="match status" value="1"/>
</dbReference>
<dbReference type="InterPro" id="IPR044066">
    <property type="entry name" value="TRIAD_supradom"/>
</dbReference>
<feature type="compositionally biased region" description="Acidic residues" evidence="10">
    <location>
        <begin position="189"/>
        <end position="209"/>
    </location>
</feature>
<feature type="compositionally biased region" description="Low complexity" evidence="10">
    <location>
        <begin position="95"/>
        <end position="105"/>
    </location>
</feature>
<dbReference type="Gene3D" id="3.30.40.10">
    <property type="entry name" value="Zinc/RING finger domain, C3HC4 (zinc finger)"/>
    <property type="match status" value="1"/>
</dbReference>
<feature type="compositionally biased region" description="Acidic residues" evidence="10">
    <location>
        <begin position="138"/>
        <end position="147"/>
    </location>
</feature>
<dbReference type="CDD" id="cd20336">
    <property type="entry name" value="Rcat_RBR"/>
    <property type="match status" value="1"/>
</dbReference>
<dbReference type="GO" id="GO:0016567">
    <property type="term" value="P:protein ubiquitination"/>
    <property type="evidence" value="ECO:0007669"/>
    <property type="project" value="InterPro"/>
</dbReference>
<keyword evidence="14" id="KW-1185">Reference proteome</keyword>
<keyword evidence="4" id="KW-0479">Metal-binding</keyword>
<dbReference type="Proteomes" id="UP000469558">
    <property type="component" value="Unassembled WGS sequence"/>
</dbReference>
<dbReference type="Pfam" id="PF01485">
    <property type="entry name" value="IBR"/>
    <property type="match status" value="1"/>
</dbReference>
<feature type="region of interest" description="Disordered" evidence="10">
    <location>
        <begin position="168"/>
        <end position="303"/>
    </location>
</feature>
<dbReference type="Pfam" id="PF26200">
    <property type="entry name" value="Rcat_RNF216"/>
    <property type="match status" value="1"/>
</dbReference>
<dbReference type="PROSITE" id="PS51873">
    <property type="entry name" value="TRIAD"/>
    <property type="match status" value="1"/>
</dbReference>
<dbReference type="InterPro" id="IPR001841">
    <property type="entry name" value="Znf_RING"/>
</dbReference>
<dbReference type="SMART" id="SM00647">
    <property type="entry name" value="IBR"/>
    <property type="match status" value="2"/>
</dbReference>
<gene>
    <name evidence="13" type="primary">Rnf14</name>
    <name evidence="13" type="ORF">LSUE1_G007169</name>
</gene>
<keyword evidence="6 9" id="KW-0863">Zinc-finger</keyword>
<evidence type="ECO:0000313" key="13">
    <source>
        <dbReference type="EMBL" id="TVY71309.1"/>
    </source>
</evidence>
<organism evidence="13 14">
    <name type="scientific">Lachnellula suecica</name>
    <dbReference type="NCBI Taxonomy" id="602035"/>
    <lineage>
        <taxon>Eukaryota</taxon>
        <taxon>Fungi</taxon>
        <taxon>Dikarya</taxon>
        <taxon>Ascomycota</taxon>
        <taxon>Pezizomycotina</taxon>
        <taxon>Leotiomycetes</taxon>
        <taxon>Helotiales</taxon>
        <taxon>Lachnaceae</taxon>
        <taxon>Lachnellula</taxon>
    </lineage>
</organism>
<dbReference type="InterPro" id="IPR013083">
    <property type="entry name" value="Znf_RING/FYVE/PHD"/>
</dbReference>
<protein>
    <recommendedName>
        <fullName evidence="2">RBR-type E3 ubiquitin transferase</fullName>
        <ecNumber evidence="2">2.3.2.31</ecNumber>
    </recommendedName>
</protein>